<keyword evidence="9" id="KW-0812">Transmembrane</keyword>
<dbReference type="PANTHER" id="PTHR23350:SF0">
    <property type="entry name" value="PEROXISOME BIOGENESIS FACTOR 10"/>
    <property type="match status" value="1"/>
</dbReference>
<keyword evidence="11 18" id="KW-0863">Zinc-finger</keyword>
<dbReference type="EMBL" id="ATMH01004391">
    <property type="protein sequence ID" value="EPY29630.1"/>
    <property type="molecule type" value="Genomic_DNA"/>
</dbReference>
<dbReference type="AlphaFoldDB" id="S9U8Q1"/>
<dbReference type="OrthoDB" id="6270329at2759"/>
<dbReference type="PROSITE" id="PS50089">
    <property type="entry name" value="ZF_RING_2"/>
    <property type="match status" value="1"/>
</dbReference>
<reference evidence="20" key="2">
    <citation type="submission" date="2013-03" db="EMBL/GenBank/DDBJ databases">
        <authorList>
            <person name="Motta M.C.M."/>
            <person name="Martins A.C.A."/>
            <person name="Preta C.M.C.C."/>
            <person name="Silva R."/>
            <person name="de Souza S.S."/>
            <person name="Klein C.C."/>
            <person name="de Almeida L.G.P."/>
            <person name="Cunha O.L."/>
            <person name="Colabardini A.C."/>
            <person name="Lima B.A."/>
            <person name="Machado C.R."/>
            <person name="Soares C.M.A."/>
            <person name="de Menezes C.B.A."/>
            <person name="Bartolomeu D.C."/>
            <person name="Grisard E.C."/>
            <person name="Fantinatti-Garboggini F."/>
            <person name="Rodrigues-Luiz G.F."/>
            <person name="Wagner G."/>
            <person name="Goldman G.H."/>
            <person name="Fietto J.L.R."/>
            <person name="Ciapina L.P."/>
            <person name="Brocchi M."/>
            <person name="Elias M.C."/>
            <person name="Goldman M.H.S."/>
            <person name="Sagot M.-F."/>
            <person name="Pereira M."/>
            <person name="Stoco P.H."/>
            <person name="Teixeira S.M.R."/>
            <person name="de Mendonca-Neto R.P."/>
            <person name="Maciel T.E.F."/>
            <person name="Mendes T.A.O."/>
            <person name="Urmenyi T.P."/>
            <person name="Teixeira M.M.G."/>
            <person name="de Camargo E.F.P."/>
            <person name="de Sousa W."/>
            <person name="Schenkman S."/>
            <person name="de Vasconcelos A.T.R."/>
        </authorList>
    </citation>
    <scope>NUCLEOTIDE SEQUENCE</scope>
</reference>
<comment type="subcellular location">
    <subcellularLocation>
        <location evidence="2">Peroxisome membrane</location>
        <topology evidence="2">Multi-pass membrane protein</topology>
    </subcellularLocation>
</comment>
<evidence type="ECO:0000256" key="15">
    <source>
        <dbReference type="ARBA" id="ARBA00022989"/>
    </source>
</evidence>
<evidence type="ECO:0000256" key="14">
    <source>
        <dbReference type="ARBA" id="ARBA00022927"/>
    </source>
</evidence>
<dbReference type="Proteomes" id="UP000015354">
    <property type="component" value="Unassembled WGS sequence"/>
</dbReference>
<evidence type="ECO:0000256" key="12">
    <source>
        <dbReference type="ARBA" id="ARBA00022786"/>
    </source>
</evidence>
<evidence type="ECO:0000313" key="22">
    <source>
        <dbReference type="Proteomes" id="UP000015354"/>
    </source>
</evidence>
<accession>S9U8Q1</accession>
<evidence type="ECO:0000256" key="18">
    <source>
        <dbReference type="PROSITE-ProRule" id="PRU00175"/>
    </source>
</evidence>
<protein>
    <recommendedName>
        <fullName evidence="5">RING-type E3 ubiquitin transferase</fullName>
        <ecNumber evidence="5">2.3.2.27</ecNumber>
    </recommendedName>
</protein>
<evidence type="ECO:0000256" key="8">
    <source>
        <dbReference type="ARBA" id="ARBA00022679"/>
    </source>
</evidence>
<evidence type="ECO:0000256" key="11">
    <source>
        <dbReference type="ARBA" id="ARBA00022771"/>
    </source>
</evidence>
<organism evidence="20 22">
    <name type="scientific">Strigomonas culicis</name>
    <dbReference type="NCBI Taxonomy" id="28005"/>
    <lineage>
        <taxon>Eukaryota</taxon>
        <taxon>Discoba</taxon>
        <taxon>Euglenozoa</taxon>
        <taxon>Kinetoplastea</taxon>
        <taxon>Metakinetoplastina</taxon>
        <taxon>Trypanosomatida</taxon>
        <taxon>Trypanosomatidae</taxon>
        <taxon>Strigomonadinae</taxon>
        <taxon>Strigomonas</taxon>
    </lineage>
</organism>
<dbReference type="GO" id="GO:0008270">
    <property type="term" value="F:zinc ion binding"/>
    <property type="evidence" value="ECO:0007669"/>
    <property type="project" value="UniProtKB-KW"/>
</dbReference>
<dbReference type="SMART" id="SM00184">
    <property type="entry name" value="RING"/>
    <property type="match status" value="1"/>
</dbReference>
<evidence type="ECO:0000256" key="17">
    <source>
        <dbReference type="ARBA" id="ARBA00023140"/>
    </source>
</evidence>
<comment type="pathway">
    <text evidence="3">Protein modification; protein ubiquitination.</text>
</comment>
<feature type="domain" description="RING-type" evidence="19">
    <location>
        <begin position="162"/>
        <end position="203"/>
    </location>
</feature>
<keyword evidence="8" id="KW-0808">Transferase</keyword>
<evidence type="ECO:0000256" key="2">
    <source>
        <dbReference type="ARBA" id="ARBA00004585"/>
    </source>
</evidence>
<keyword evidence="7" id="KW-0962">Peroxisome biogenesis</keyword>
<dbReference type="EC" id="2.3.2.27" evidence="5"/>
<keyword evidence="14" id="KW-0653">Protein transport</keyword>
<keyword evidence="17" id="KW-0576">Peroxisome</keyword>
<keyword evidence="16" id="KW-0472">Membrane</keyword>
<dbReference type="EMBL" id="ATMH01006823">
    <property type="protein sequence ID" value="EPY25139.1"/>
    <property type="molecule type" value="Genomic_DNA"/>
</dbReference>
<comment type="similarity">
    <text evidence="4">Belongs to the pex2/pex10/pex12 family.</text>
</comment>
<evidence type="ECO:0000313" key="20">
    <source>
        <dbReference type="EMBL" id="EPY25139.1"/>
    </source>
</evidence>
<gene>
    <name evidence="21" type="ORF">STCU_04391</name>
    <name evidence="20" type="ORF">STCU_06823</name>
</gene>
<comment type="caution">
    <text evidence="20">The sequence shown here is derived from an EMBL/GenBank/DDBJ whole genome shotgun (WGS) entry which is preliminary data.</text>
</comment>
<evidence type="ECO:0000256" key="6">
    <source>
        <dbReference type="ARBA" id="ARBA00022448"/>
    </source>
</evidence>
<evidence type="ECO:0000256" key="13">
    <source>
        <dbReference type="ARBA" id="ARBA00022833"/>
    </source>
</evidence>
<evidence type="ECO:0000256" key="4">
    <source>
        <dbReference type="ARBA" id="ARBA00008704"/>
    </source>
</evidence>
<dbReference type="PANTHER" id="PTHR23350">
    <property type="entry name" value="PEROXISOME ASSEMBLY PROTEIN 10"/>
    <property type="match status" value="1"/>
</dbReference>
<evidence type="ECO:0000256" key="1">
    <source>
        <dbReference type="ARBA" id="ARBA00000900"/>
    </source>
</evidence>
<keyword evidence="15" id="KW-1133">Transmembrane helix</keyword>
<evidence type="ECO:0000256" key="10">
    <source>
        <dbReference type="ARBA" id="ARBA00022723"/>
    </source>
</evidence>
<dbReference type="PROSITE" id="PS00518">
    <property type="entry name" value="ZF_RING_1"/>
    <property type="match status" value="1"/>
</dbReference>
<evidence type="ECO:0000256" key="3">
    <source>
        <dbReference type="ARBA" id="ARBA00004906"/>
    </source>
</evidence>
<dbReference type="InterPro" id="IPR006845">
    <property type="entry name" value="Pex_N"/>
</dbReference>
<dbReference type="SUPFAM" id="SSF57850">
    <property type="entry name" value="RING/U-box"/>
    <property type="match status" value="1"/>
</dbReference>
<dbReference type="GO" id="GO:0016558">
    <property type="term" value="P:protein import into peroxisome matrix"/>
    <property type="evidence" value="ECO:0007669"/>
    <property type="project" value="InterPro"/>
</dbReference>
<evidence type="ECO:0000313" key="21">
    <source>
        <dbReference type="EMBL" id="EPY29630.1"/>
    </source>
</evidence>
<dbReference type="InterPro" id="IPR001841">
    <property type="entry name" value="Znf_RING"/>
</dbReference>
<dbReference type="InterPro" id="IPR013083">
    <property type="entry name" value="Znf_RING/FYVE/PHD"/>
</dbReference>
<evidence type="ECO:0000256" key="7">
    <source>
        <dbReference type="ARBA" id="ARBA00022593"/>
    </source>
</evidence>
<dbReference type="GO" id="GO:0005778">
    <property type="term" value="C:peroxisomal membrane"/>
    <property type="evidence" value="ECO:0007669"/>
    <property type="project" value="UniProtKB-SubCell"/>
</dbReference>
<keyword evidence="10" id="KW-0479">Metal-binding</keyword>
<dbReference type="Pfam" id="PF04757">
    <property type="entry name" value="Pex2_Pex12"/>
    <property type="match status" value="1"/>
</dbReference>
<keyword evidence="13" id="KW-0862">Zinc</keyword>
<dbReference type="CDD" id="cd16527">
    <property type="entry name" value="RING-HC_PEX10"/>
    <property type="match status" value="1"/>
</dbReference>
<comment type="catalytic activity">
    <reaction evidence="1">
        <text>S-ubiquitinyl-[E2 ubiquitin-conjugating enzyme]-L-cysteine + [acceptor protein]-L-lysine = [E2 ubiquitin-conjugating enzyme]-L-cysteine + N(6)-ubiquitinyl-[acceptor protein]-L-lysine.</text>
        <dbReference type="EC" id="2.3.2.27"/>
    </reaction>
</comment>
<dbReference type="InterPro" id="IPR017907">
    <property type="entry name" value="Znf_RING_CS"/>
</dbReference>
<keyword evidence="22" id="KW-1185">Reference proteome</keyword>
<evidence type="ECO:0000259" key="19">
    <source>
        <dbReference type="PROSITE" id="PS50089"/>
    </source>
</evidence>
<dbReference type="Pfam" id="PF13639">
    <property type="entry name" value="zf-RING_2"/>
    <property type="match status" value="1"/>
</dbReference>
<evidence type="ECO:0000256" key="5">
    <source>
        <dbReference type="ARBA" id="ARBA00012483"/>
    </source>
</evidence>
<reference evidence="20 22" key="1">
    <citation type="journal article" date="2013" name="PLoS ONE">
        <title>Predicting the Proteins of Angomonas deanei, Strigomonas culicis and Their Respective Endosymbionts Reveals New Aspects of the Trypanosomatidae Family.</title>
        <authorList>
            <person name="Motta M.C."/>
            <person name="Martins A.C."/>
            <person name="de Souza S.S."/>
            <person name="Catta-Preta C.M."/>
            <person name="Silva R."/>
            <person name="Klein C.C."/>
            <person name="de Almeida L.G."/>
            <person name="de Lima Cunha O."/>
            <person name="Ciapina L.P."/>
            <person name="Brocchi M."/>
            <person name="Colabardini A.C."/>
            <person name="de Araujo Lima B."/>
            <person name="Machado C.R."/>
            <person name="de Almeida Soares C.M."/>
            <person name="Probst C.M."/>
            <person name="de Menezes C.B."/>
            <person name="Thompson C.E."/>
            <person name="Bartholomeu D.C."/>
            <person name="Gradia D.F."/>
            <person name="Pavoni D.P."/>
            <person name="Grisard E.C."/>
            <person name="Fantinatti-Garboggini F."/>
            <person name="Marchini F.K."/>
            <person name="Rodrigues-Luiz G.F."/>
            <person name="Wagner G."/>
            <person name="Goldman G.H."/>
            <person name="Fietto J.L."/>
            <person name="Elias M.C."/>
            <person name="Goldman M.H."/>
            <person name="Sagot M.F."/>
            <person name="Pereira M."/>
            <person name="Stoco P.H."/>
            <person name="de Mendonca-Neto R.P."/>
            <person name="Teixeira S.M."/>
            <person name="Maciel T.E."/>
            <person name="de Oliveira Mendes T.A."/>
            <person name="Urmenyi T.P."/>
            <person name="de Souza W."/>
            <person name="Schenkman S."/>
            <person name="de Vasconcelos A.T."/>
        </authorList>
    </citation>
    <scope>NUCLEOTIDE SEQUENCE [LARGE SCALE GENOMIC DNA]</scope>
</reference>
<sequence length="231" mass="25399">MLKGPTLGEEFCDLLPVARGNPWRSVGLTRVALLSALIAVQPTALFHAARRLFPSVPPHDVTGNVHKVVLCLLFLFEAYGTLPHRLTRTRFLSLQPSQALAQGDGAPGSYLTLGLVLLVELIVRLWRYCKLRDSEKKKIAEEKVAMEASSSDDEEAAKTGRCMLCLSHRKCPTATQCGHIFCWSCIAEWIRSNPSDAICPFCRQRITAPSLVPLFFYVAGDSPTVGTAEDS</sequence>
<dbReference type="GO" id="GO:0061630">
    <property type="term" value="F:ubiquitin protein ligase activity"/>
    <property type="evidence" value="ECO:0007669"/>
    <property type="project" value="UniProtKB-EC"/>
</dbReference>
<evidence type="ECO:0000256" key="16">
    <source>
        <dbReference type="ARBA" id="ARBA00023136"/>
    </source>
</evidence>
<evidence type="ECO:0000256" key="9">
    <source>
        <dbReference type="ARBA" id="ARBA00022692"/>
    </source>
</evidence>
<proteinExistence type="inferred from homology"/>
<dbReference type="Gene3D" id="3.30.40.10">
    <property type="entry name" value="Zinc/RING finger domain, C3HC4 (zinc finger)"/>
    <property type="match status" value="1"/>
</dbReference>
<dbReference type="InterPro" id="IPR025654">
    <property type="entry name" value="PEX2/10"/>
</dbReference>
<keyword evidence="12" id="KW-0833">Ubl conjugation pathway</keyword>
<keyword evidence="6" id="KW-0813">Transport</keyword>
<name>S9U8Q1_9TRYP</name>